<evidence type="ECO:0000256" key="3">
    <source>
        <dbReference type="ARBA" id="ARBA00022475"/>
    </source>
</evidence>
<feature type="transmembrane region" description="Helical" evidence="8">
    <location>
        <begin position="134"/>
        <end position="157"/>
    </location>
</feature>
<dbReference type="Gene3D" id="1.20.1250.20">
    <property type="entry name" value="MFS general substrate transporter like domains"/>
    <property type="match status" value="1"/>
</dbReference>
<dbReference type="InterPro" id="IPR036259">
    <property type="entry name" value="MFS_trans_sf"/>
</dbReference>
<feature type="transmembrane region" description="Helical" evidence="8">
    <location>
        <begin position="351"/>
        <end position="375"/>
    </location>
</feature>
<evidence type="ECO:0000256" key="4">
    <source>
        <dbReference type="ARBA" id="ARBA00022692"/>
    </source>
</evidence>
<keyword evidence="3" id="KW-1003">Cell membrane</keyword>
<feature type="compositionally biased region" description="Low complexity" evidence="7">
    <location>
        <begin position="485"/>
        <end position="495"/>
    </location>
</feature>
<dbReference type="SUPFAM" id="SSF103473">
    <property type="entry name" value="MFS general substrate transporter"/>
    <property type="match status" value="1"/>
</dbReference>
<dbReference type="InterPro" id="IPR005829">
    <property type="entry name" value="Sugar_transporter_CS"/>
</dbReference>
<feature type="transmembrane region" description="Helical" evidence="8">
    <location>
        <begin position="194"/>
        <end position="213"/>
    </location>
</feature>
<evidence type="ECO:0000313" key="11">
    <source>
        <dbReference type="Proteomes" id="UP001432011"/>
    </source>
</evidence>
<keyword evidence="11" id="KW-1185">Reference proteome</keyword>
<feature type="transmembrane region" description="Helical" evidence="8">
    <location>
        <begin position="163"/>
        <end position="182"/>
    </location>
</feature>
<dbReference type="PANTHER" id="PTHR42718:SF46">
    <property type="entry name" value="BLR6921 PROTEIN"/>
    <property type="match status" value="1"/>
</dbReference>
<proteinExistence type="predicted"/>
<evidence type="ECO:0000313" key="10">
    <source>
        <dbReference type="EMBL" id="WUP78199.1"/>
    </source>
</evidence>
<dbReference type="PROSITE" id="PS00216">
    <property type="entry name" value="SUGAR_TRANSPORT_1"/>
    <property type="match status" value="1"/>
</dbReference>
<organism evidence="10 11">
    <name type="scientific">Microbispora hainanensis</name>
    <dbReference type="NCBI Taxonomy" id="568844"/>
    <lineage>
        <taxon>Bacteria</taxon>
        <taxon>Bacillati</taxon>
        <taxon>Actinomycetota</taxon>
        <taxon>Actinomycetes</taxon>
        <taxon>Streptosporangiales</taxon>
        <taxon>Streptosporangiaceae</taxon>
        <taxon>Microbispora</taxon>
    </lineage>
</organism>
<feature type="transmembrane region" description="Helical" evidence="8">
    <location>
        <begin position="40"/>
        <end position="60"/>
    </location>
</feature>
<feature type="transmembrane region" description="Helical" evidence="8">
    <location>
        <begin position="431"/>
        <end position="451"/>
    </location>
</feature>
<evidence type="ECO:0000256" key="7">
    <source>
        <dbReference type="SAM" id="MobiDB-lite"/>
    </source>
</evidence>
<keyword evidence="5 8" id="KW-1133">Transmembrane helix</keyword>
<dbReference type="Gene3D" id="1.20.1720.10">
    <property type="entry name" value="Multidrug resistance protein D"/>
    <property type="match status" value="1"/>
</dbReference>
<reference evidence="10" key="1">
    <citation type="submission" date="2022-10" db="EMBL/GenBank/DDBJ databases">
        <title>The complete genomes of actinobacterial strains from the NBC collection.</title>
        <authorList>
            <person name="Joergensen T.S."/>
            <person name="Alvarez Arevalo M."/>
            <person name="Sterndorff E.B."/>
            <person name="Faurdal D."/>
            <person name="Vuksanovic O."/>
            <person name="Mourched A.-S."/>
            <person name="Charusanti P."/>
            <person name="Shaw S."/>
            <person name="Blin K."/>
            <person name="Weber T."/>
        </authorList>
    </citation>
    <scope>NUCLEOTIDE SEQUENCE</scope>
    <source>
        <strain evidence="10">NBC_00254</strain>
    </source>
</reference>
<evidence type="ECO:0000256" key="5">
    <source>
        <dbReference type="ARBA" id="ARBA00022989"/>
    </source>
</evidence>
<feature type="transmembrane region" description="Helical" evidence="8">
    <location>
        <begin position="387"/>
        <end position="411"/>
    </location>
</feature>
<name>A0ABZ1T0X9_9ACTN</name>
<feature type="domain" description="Major facilitator superfamily (MFS) profile" evidence="9">
    <location>
        <begin position="6"/>
        <end position="457"/>
    </location>
</feature>
<evidence type="ECO:0000259" key="9">
    <source>
        <dbReference type="PROSITE" id="PS50850"/>
    </source>
</evidence>
<feature type="region of interest" description="Disordered" evidence="7">
    <location>
        <begin position="458"/>
        <end position="495"/>
    </location>
</feature>
<feature type="transmembrane region" description="Helical" evidence="8">
    <location>
        <begin position="219"/>
        <end position="241"/>
    </location>
</feature>
<dbReference type="Proteomes" id="UP001432011">
    <property type="component" value="Chromosome"/>
</dbReference>
<dbReference type="InterPro" id="IPR011701">
    <property type="entry name" value="MFS"/>
</dbReference>
<keyword evidence="2" id="KW-0813">Transport</keyword>
<dbReference type="CDD" id="cd17321">
    <property type="entry name" value="MFS_MMR_MDR_like"/>
    <property type="match status" value="1"/>
</dbReference>
<dbReference type="EMBL" id="CP108085">
    <property type="protein sequence ID" value="WUP78199.1"/>
    <property type="molecule type" value="Genomic_DNA"/>
</dbReference>
<feature type="compositionally biased region" description="Gly residues" evidence="7">
    <location>
        <begin position="473"/>
        <end position="484"/>
    </location>
</feature>
<feature type="transmembrane region" description="Helical" evidence="8">
    <location>
        <begin position="326"/>
        <end position="345"/>
    </location>
</feature>
<comment type="subcellular location">
    <subcellularLocation>
        <location evidence="1">Cell membrane</location>
        <topology evidence="1">Multi-pass membrane protein</topology>
    </subcellularLocation>
</comment>
<dbReference type="InterPro" id="IPR020846">
    <property type="entry name" value="MFS_dom"/>
</dbReference>
<sequence length="495" mass="49310">MRSAFPLMLLGLGSSITALDFTVVYVALPQIAHEAGFSPYALQWVVSGYAVPFGGFLLLGGRLSDRLGRRRMFVAGLLLYGVASLLGGLASSPVPLICARALQGLGGAVLMPATLSLVVTMFEEGPARNRAMSVWAACGAAGLSLGALLGGVLTGAFGWKAVFFVNVPLTAVGAAAAFAVLTPDGPRRPGAIDLPGALTGTTGVTALVFAVAQGPRWGWLSPGVLASAVAAAGLLAAFLVIEARGRDPLLPPRLLAVRNTATGAGVILVYGLTLQCVPYFLTLHFQDVLGYDAITSGLAFLGPTLTITVGNLAAERLIPRLGLRGTLVFGVAVGAAGTAVLAWRLSADGSYLGLLAGLAGFGLGAGVWFSAMFILASTGAAPQEQGVVSGLSSTVLQAGSAAGLAVLVAVAGRDTAGLTGEALRAATSDGLRSAVLVAAVVSLAGAALAALRPARRNRAGGDRTVKDLAQGDPAGGDPAGGDPAGGDSVAPAGRA</sequence>
<dbReference type="Pfam" id="PF07690">
    <property type="entry name" value="MFS_1"/>
    <property type="match status" value="1"/>
</dbReference>
<feature type="transmembrane region" description="Helical" evidence="8">
    <location>
        <begin position="7"/>
        <end position="28"/>
    </location>
</feature>
<feature type="transmembrane region" description="Helical" evidence="8">
    <location>
        <begin position="72"/>
        <end position="90"/>
    </location>
</feature>
<dbReference type="PANTHER" id="PTHR42718">
    <property type="entry name" value="MAJOR FACILITATOR SUPERFAMILY MULTIDRUG TRANSPORTER MFSC"/>
    <property type="match status" value="1"/>
</dbReference>
<feature type="transmembrane region" description="Helical" evidence="8">
    <location>
        <begin position="261"/>
        <end position="281"/>
    </location>
</feature>
<evidence type="ECO:0000256" key="2">
    <source>
        <dbReference type="ARBA" id="ARBA00022448"/>
    </source>
</evidence>
<dbReference type="RefSeq" id="WP_328710553.1">
    <property type="nucleotide sequence ID" value="NZ_CP108085.1"/>
</dbReference>
<keyword evidence="4 8" id="KW-0812">Transmembrane</keyword>
<feature type="transmembrane region" description="Helical" evidence="8">
    <location>
        <begin position="102"/>
        <end position="122"/>
    </location>
</feature>
<evidence type="ECO:0000256" key="1">
    <source>
        <dbReference type="ARBA" id="ARBA00004651"/>
    </source>
</evidence>
<evidence type="ECO:0000256" key="6">
    <source>
        <dbReference type="ARBA" id="ARBA00023136"/>
    </source>
</evidence>
<evidence type="ECO:0000256" key="8">
    <source>
        <dbReference type="SAM" id="Phobius"/>
    </source>
</evidence>
<dbReference type="PROSITE" id="PS50850">
    <property type="entry name" value="MFS"/>
    <property type="match status" value="1"/>
</dbReference>
<keyword evidence="6 8" id="KW-0472">Membrane</keyword>
<accession>A0ABZ1T0X9</accession>
<feature type="transmembrane region" description="Helical" evidence="8">
    <location>
        <begin position="293"/>
        <end position="314"/>
    </location>
</feature>
<gene>
    <name evidence="10" type="ORF">OG913_14760</name>
</gene>
<protein>
    <submittedName>
        <fullName evidence="10">MFS transporter</fullName>
    </submittedName>
</protein>